<evidence type="ECO:0000313" key="2">
    <source>
        <dbReference type="Proteomes" id="UP000006247"/>
    </source>
</evidence>
<protein>
    <submittedName>
        <fullName evidence="1">Uncharacterized protein</fullName>
    </submittedName>
</protein>
<dbReference type="Proteomes" id="UP000006247">
    <property type="component" value="Unassembled WGS sequence"/>
</dbReference>
<evidence type="ECO:0000313" key="1">
    <source>
        <dbReference type="EMBL" id="EEG27626.1"/>
    </source>
</evidence>
<gene>
    <name evidence="1" type="ORF">CORMATOL_00827</name>
</gene>
<dbReference type="EMBL" id="ACEB01000012">
    <property type="protein sequence ID" value="EEG27626.1"/>
    <property type="molecule type" value="Genomic_DNA"/>
</dbReference>
<accession>C0E1H6</accession>
<organism evidence="1 2">
    <name type="scientific">Corynebacterium matruchotii ATCC 33806</name>
    <dbReference type="NCBI Taxonomy" id="566549"/>
    <lineage>
        <taxon>Bacteria</taxon>
        <taxon>Bacillati</taxon>
        <taxon>Actinomycetota</taxon>
        <taxon>Actinomycetes</taxon>
        <taxon>Mycobacteriales</taxon>
        <taxon>Corynebacteriaceae</taxon>
        <taxon>Corynebacterium</taxon>
    </lineage>
</organism>
<proteinExistence type="predicted"/>
<dbReference type="HOGENOM" id="CLU_3268724_0_0_11"/>
<dbReference type="AlphaFoldDB" id="C0E1H6"/>
<reference evidence="1 2" key="1">
    <citation type="submission" date="2009-01" db="EMBL/GenBank/DDBJ databases">
        <authorList>
            <person name="Fulton L."/>
            <person name="Clifton S."/>
            <person name="Chinwalla A.T."/>
            <person name="Mitreva M."/>
            <person name="Sodergren E."/>
            <person name="Weinstock G."/>
            <person name="Clifton S."/>
            <person name="Dooling D.J."/>
            <person name="Fulton B."/>
            <person name="Minx P."/>
            <person name="Pepin K.H."/>
            <person name="Johnson M."/>
            <person name="Bhonagiri V."/>
            <person name="Nash W.E."/>
            <person name="Mardis E.R."/>
            <person name="Wilson R.K."/>
        </authorList>
    </citation>
    <scope>NUCLEOTIDE SEQUENCE [LARGE SCALE GENOMIC DNA]</scope>
    <source>
        <strain evidence="1 2">ATCC 33806</strain>
    </source>
</reference>
<comment type="caution">
    <text evidence="1">The sequence shown here is derived from an EMBL/GenBank/DDBJ whole genome shotgun (WGS) entry which is preliminary data.</text>
</comment>
<name>C0E1H6_9CORY</name>
<sequence length="41" mass="4509">MRLFHVKRGGLVVELLGMALSVPPLPLPVVVRIDASHETFN</sequence>